<sequence>MKAIKFTNIFKVIFSIVVLLLSLFNVLPAFAGDEPTINSGDTAWIIVATALVMVMTPAGLALFYGGMSRYKNLLNTFAMTFMAYCIGSIVWVLWGYTLAFGPDVAGVVGGFDYFMLSGITPAEISGTIPTLVFVLFQMTFACITGALVLGSVVDRIKFSSWLVFMVLWITLVYCPVAHWVWGGGWMHAMGALDFAGGNVVHINAGIAGLVLAMVLGKRVGYGTEAMFPSSITLTALGAALLWFGWFGFNAGSQLAADGVAASAFLVTNTAAAAGAISWMAVEWVRTQRPTLLGIASGVVAGLVAITPAAGFVNLPSSIAIGAVSGIIGFFSVAVLKKKMGYDDSLDAFGVHGVCGVWGAIATGIFADPSITEGVSGALYGNVGQVWIQLVSVIATAAYSAVATLIVIFITKAVTSGLRVDKDDEVSGLDSSIHGERAFEIF</sequence>
<accession>A0A1W1H799</accession>
<dbReference type="InterPro" id="IPR029020">
    <property type="entry name" value="Ammonium/urea_transptr"/>
</dbReference>
<evidence type="ECO:0000256" key="1">
    <source>
        <dbReference type="ARBA" id="ARBA00004651"/>
    </source>
</evidence>
<dbReference type="RefSeq" id="WP_080804671.1">
    <property type="nucleotide sequence ID" value="NZ_LT828548.1"/>
</dbReference>
<keyword evidence="4" id="KW-1003">Cell membrane</keyword>
<proteinExistence type="inferred from homology"/>
<dbReference type="InterPro" id="IPR024041">
    <property type="entry name" value="NH4_transpt_AmtB-like_dom"/>
</dbReference>
<evidence type="ECO:0000256" key="8">
    <source>
        <dbReference type="ARBA" id="ARBA00023177"/>
    </source>
</evidence>
<keyword evidence="13" id="KW-1185">Reference proteome</keyword>
<dbReference type="InterPro" id="IPR001905">
    <property type="entry name" value="Ammonium_transpt"/>
</dbReference>
<feature type="transmembrane region" description="Helical" evidence="10">
    <location>
        <begin position="318"/>
        <end position="335"/>
    </location>
</feature>
<dbReference type="Gene3D" id="1.10.3430.10">
    <property type="entry name" value="Ammonium transporter AmtB like domains"/>
    <property type="match status" value="1"/>
</dbReference>
<dbReference type="InterPro" id="IPR018047">
    <property type="entry name" value="Ammonium_transpt_CS"/>
</dbReference>
<evidence type="ECO:0000313" key="12">
    <source>
        <dbReference type="EMBL" id="SLM28337.1"/>
    </source>
</evidence>
<feature type="transmembrane region" description="Helical" evidence="10">
    <location>
        <begin position="128"/>
        <end position="149"/>
    </location>
</feature>
<comment type="similarity">
    <text evidence="2 10">Belongs to the ammonia transporter channel (TC 1.A.11.2) family.</text>
</comment>
<name>A0A1W1H799_9BACT</name>
<evidence type="ECO:0000256" key="4">
    <source>
        <dbReference type="ARBA" id="ARBA00022475"/>
    </source>
</evidence>
<dbReference type="NCBIfam" id="TIGR00836">
    <property type="entry name" value="amt"/>
    <property type="match status" value="1"/>
</dbReference>
<evidence type="ECO:0000256" key="7">
    <source>
        <dbReference type="ARBA" id="ARBA00023136"/>
    </source>
</evidence>
<dbReference type="EMBL" id="FWEV01000037">
    <property type="protein sequence ID" value="SLM28337.1"/>
    <property type="molecule type" value="Genomic_DNA"/>
</dbReference>
<feature type="transmembrane region" description="Helical" evidence="10">
    <location>
        <begin position="76"/>
        <end position="94"/>
    </location>
</feature>
<evidence type="ECO:0000256" key="5">
    <source>
        <dbReference type="ARBA" id="ARBA00022692"/>
    </source>
</evidence>
<evidence type="ECO:0000256" key="2">
    <source>
        <dbReference type="ARBA" id="ARBA00005887"/>
    </source>
</evidence>
<dbReference type="PROSITE" id="PS01219">
    <property type="entry name" value="AMMONIUM_TRANSP"/>
    <property type="match status" value="1"/>
</dbReference>
<feature type="transmembrane region" description="Helical" evidence="10">
    <location>
        <begin position="347"/>
        <end position="366"/>
    </location>
</feature>
<dbReference type="SUPFAM" id="SSF111352">
    <property type="entry name" value="Ammonium transporter"/>
    <property type="match status" value="1"/>
</dbReference>
<feature type="domain" description="Ammonium transporter AmtB-like" evidence="11">
    <location>
        <begin position="43"/>
        <end position="437"/>
    </location>
</feature>
<dbReference type="AlphaFoldDB" id="A0A1W1H799"/>
<evidence type="ECO:0000256" key="3">
    <source>
        <dbReference type="ARBA" id="ARBA00022448"/>
    </source>
</evidence>
<feature type="transmembrane region" description="Helical" evidence="10">
    <location>
        <begin position="12"/>
        <end position="31"/>
    </location>
</feature>
<dbReference type="Pfam" id="PF00909">
    <property type="entry name" value="Ammonium_transp"/>
    <property type="match status" value="1"/>
</dbReference>
<dbReference type="FunFam" id="1.10.3430.10:FF:000007">
    <property type="entry name" value="Ammonium transporter"/>
    <property type="match status" value="1"/>
</dbReference>
<organism evidence="12 13">
    <name type="scientific">Desulfamplus magnetovallimortis</name>
    <dbReference type="NCBI Taxonomy" id="1246637"/>
    <lineage>
        <taxon>Bacteria</taxon>
        <taxon>Pseudomonadati</taxon>
        <taxon>Thermodesulfobacteriota</taxon>
        <taxon>Desulfobacteria</taxon>
        <taxon>Desulfobacterales</taxon>
        <taxon>Desulfobacteraceae</taxon>
        <taxon>Desulfamplus</taxon>
    </lineage>
</organism>
<dbReference type="STRING" id="1246637.MTBBW1_1310035"/>
<evidence type="ECO:0000256" key="6">
    <source>
        <dbReference type="ARBA" id="ARBA00022989"/>
    </source>
</evidence>
<comment type="subcellular location">
    <subcellularLocation>
        <location evidence="1 10">Cell membrane</location>
        <topology evidence="1 10">Multi-pass membrane protein</topology>
    </subcellularLocation>
</comment>
<gene>
    <name evidence="12" type="primary">amtB</name>
    <name evidence="12" type="ORF">MTBBW1_1310035</name>
</gene>
<feature type="transmembrane region" description="Helical" evidence="10">
    <location>
        <begin position="260"/>
        <end position="279"/>
    </location>
</feature>
<keyword evidence="3 10" id="KW-0813">Transport</keyword>
<feature type="transmembrane region" description="Helical" evidence="10">
    <location>
        <begin position="161"/>
        <end position="182"/>
    </location>
</feature>
<dbReference type="OrthoDB" id="9814202at2"/>
<feature type="transmembrane region" description="Helical" evidence="10">
    <location>
        <begin position="194"/>
        <end position="215"/>
    </location>
</feature>
<protein>
    <recommendedName>
        <fullName evidence="9 10">Ammonium transporter</fullName>
    </recommendedName>
</protein>
<evidence type="ECO:0000256" key="10">
    <source>
        <dbReference type="RuleBase" id="RU362002"/>
    </source>
</evidence>
<evidence type="ECO:0000313" key="13">
    <source>
        <dbReference type="Proteomes" id="UP000191931"/>
    </source>
</evidence>
<keyword evidence="8 10" id="KW-0924">Ammonia transport</keyword>
<feature type="transmembrane region" description="Helical" evidence="10">
    <location>
        <begin position="43"/>
        <end position="64"/>
    </location>
</feature>
<evidence type="ECO:0000256" key="9">
    <source>
        <dbReference type="ARBA" id="ARBA00050025"/>
    </source>
</evidence>
<dbReference type="GO" id="GO:0005886">
    <property type="term" value="C:plasma membrane"/>
    <property type="evidence" value="ECO:0007669"/>
    <property type="project" value="UniProtKB-SubCell"/>
</dbReference>
<keyword evidence="7 10" id="KW-0472">Membrane</keyword>
<keyword evidence="5 10" id="KW-0812">Transmembrane</keyword>
<dbReference type="Proteomes" id="UP000191931">
    <property type="component" value="Unassembled WGS sequence"/>
</dbReference>
<feature type="transmembrane region" description="Helical" evidence="10">
    <location>
        <begin position="386"/>
        <end position="409"/>
    </location>
</feature>
<keyword evidence="6 10" id="KW-1133">Transmembrane helix</keyword>
<feature type="transmembrane region" description="Helical" evidence="10">
    <location>
        <begin position="291"/>
        <end position="312"/>
    </location>
</feature>
<reference evidence="12 13" key="1">
    <citation type="submission" date="2017-03" db="EMBL/GenBank/DDBJ databases">
        <authorList>
            <person name="Afonso C.L."/>
            <person name="Miller P.J."/>
            <person name="Scott M.A."/>
            <person name="Spackman E."/>
            <person name="Goraichik I."/>
            <person name="Dimitrov K.M."/>
            <person name="Suarez D.L."/>
            <person name="Swayne D.E."/>
        </authorList>
    </citation>
    <scope>NUCLEOTIDE SEQUENCE [LARGE SCALE GENOMIC DNA]</scope>
    <source>
        <strain evidence="12">PRJEB14757</strain>
    </source>
</reference>
<dbReference type="PANTHER" id="PTHR43029:SF10">
    <property type="entry name" value="AMMONIUM TRANSPORTER MEP2"/>
    <property type="match status" value="1"/>
</dbReference>
<dbReference type="GO" id="GO:0008519">
    <property type="term" value="F:ammonium channel activity"/>
    <property type="evidence" value="ECO:0007669"/>
    <property type="project" value="InterPro"/>
</dbReference>
<dbReference type="PANTHER" id="PTHR43029">
    <property type="entry name" value="AMMONIUM TRANSPORTER MEP2"/>
    <property type="match status" value="1"/>
</dbReference>
<evidence type="ECO:0000259" key="11">
    <source>
        <dbReference type="Pfam" id="PF00909"/>
    </source>
</evidence>
<feature type="transmembrane region" description="Helical" evidence="10">
    <location>
        <begin position="227"/>
        <end position="248"/>
    </location>
</feature>